<feature type="compositionally biased region" description="Low complexity" evidence="1">
    <location>
        <begin position="470"/>
        <end position="483"/>
    </location>
</feature>
<dbReference type="RefSeq" id="WP_170143851.1">
    <property type="nucleotide sequence ID" value="NZ_AP018786.1"/>
</dbReference>
<dbReference type="Proteomes" id="UP000271003">
    <property type="component" value="Chromosome"/>
</dbReference>
<feature type="compositionally biased region" description="Basic and acidic residues" evidence="1">
    <location>
        <begin position="228"/>
        <end position="247"/>
    </location>
</feature>
<gene>
    <name evidence="2" type="ORF">SUTMEG_12280</name>
</gene>
<feature type="compositionally biased region" description="Low complexity" evidence="1">
    <location>
        <begin position="420"/>
        <end position="429"/>
    </location>
</feature>
<name>A0A2Z6ICD7_9BURK</name>
<protein>
    <recommendedName>
        <fullName evidence="4">DUF4194 domain-containing protein</fullName>
    </recommendedName>
</protein>
<evidence type="ECO:0008006" key="4">
    <source>
        <dbReference type="Google" id="ProtNLM"/>
    </source>
</evidence>
<evidence type="ECO:0000313" key="3">
    <source>
        <dbReference type="Proteomes" id="UP000271003"/>
    </source>
</evidence>
<evidence type="ECO:0000256" key="1">
    <source>
        <dbReference type="SAM" id="MobiDB-lite"/>
    </source>
</evidence>
<feature type="compositionally biased region" description="Acidic residues" evidence="1">
    <location>
        <begin position="293"/>
        <end position="304"/>
    </location>
</feature>
<feature type="compositionally biased region" description="Low complexity" evidence="1">
    <location>
        <begin position="442"/>
        <end position="461"/>
    </location>
</feature>
<reference evidence="2 3" key="1">
    <citation type="journal article" date="2018" name="Int. J. Syst. Evol. Microbiol.">
        <title>Mesosutterella multiformis gen. nov., sp. nov., a member of the family Sutterellaceae and Sutterella megalosphaeroides sp. nov., isolated from human faeces.</title>
        <authorList>
            <person name="Sakamoto M."/>
            <person name="Ikeyama N."/>
            <person name="Kunihiro T."/>
            <person name="Iino T."/>
            <person name="Yuki M."/>
            <person name="Ohkuma M."/>
        </authorList>
    </citation>
    <scope>NUCLEOTIDE SEQUENCE [LARGE SCALE GENOMIC DNA]</scope>
    <source>
        <strain evidence="2 3">6FBBBH3</strain>
    </source>
</reference>
<dbReference type="Pfam" id="PF13835">
    <property type="entry name" value="DUF4194"/>
    <property type="match status" value="1"/>
</dbReference>
<feature type="region of interest" description="Disordered" evidence="1">
    <location>
        <begin position="228"/>
        <end position="315"/>
    </location>
</feature>
<keyword evidence="3" id="KW-1185">Reference proteome</keyword>
<dbReference type="InterPro" id="IPR025449">
    <property type="entry name" value="JetB"/>
</dbReference>
<accession>A0A2Z6ICD7</accession>
<dbReference type="AlphaFoldDB" id="A0A2Z6ICD7"/>
<dbReference type="KEGG" id="sutt:SUTMEG_12280"/>
<feature type="region of interest" description="Disordered" evidence="1">
    <location>
        <begin position="420"/>
        <end position="558"/>
    </location>
</feature>
<feature type="compositionally biased region" description="Acidic residues" evidence="1">
    <location>
        <begin position="248"/>
        <end position="277"/>
    </location>
</feature>
<organism evidence="2 3">
    <name type="scientific">Sutterella megalosphaeroides</name>
    <dbReference type="NCBI Taxonomy" id="2494234"/>
    <lineage>
        <taxon>Bacteria</taxon>
        <taxon>Pseudomonadati</taxon>
        <taxon>Pseudomonadota</taxon>
        <taxon>Betaproteobacteria</taxon>
        <taxon>Burkholderiales</taxon>
        <taxon>Sutterellaceae</taxon>
        <taxon>Sutterella</taxon>
    </lineage>
</organism>
<sequence>MTDEIDDFDDISPDVATDARDFAYGARDADPELPGTQLFEGDTGTLPFKTRQVLVHLLRGPYLRRDRSRHLWTELVASEAVLRSRLNDLFLDLAIDDETGIAFCRRPDTYESKAPSLLHTVRLKFLDSVLLLMLRSRLMRTAETGDRTVVAHAEIVEYLRDYDRTADRDVRLFDAHVGGVVKRLKDRKILVPLSGEELRYEVSPVLQLLFDATDIAALTEEYRKKAEELREDATAIDEDRPEKRVTLDEPDDDADEADAADDEEIDAEEADESDESDESHVAEEAQAALKDVEADEPEDTESDDAPTNAGKAADVVAPDVPVVVSLEASEPARTEEATLFEVPAEESEAREENEAVPAEVLPEVAPEAVSDVEHGVDVPTSVDATPLPVRAAVETSVAESTPDRDRNLMVQLDAIVAAQAGAAPSAEPLPELPKRRSRKAKATAAAQEPNETTATKSTKATKTSKRTKASKASETSSSTQSPSDVATGVTAPLETTEVTDVSEVEAKPAATEKKAPAARKPRSRAETTQAPLSSEAADNAVDNSAETGLLFTDTDAEA</sequence>
<feature type="region of interest" description="Disordered" evidence="1">
    <location>
        <begin position="327"/>
        <end position="360"/>
    </location>
</feature>
<dbReference type="EMBL" id="AP018786">
    <property type="protein sequence ID" value="BBF23337.1"/>
    <property type="molecule type" value="Genomic_DNA"/>
</dbReference>
<feature type="compositionally biased region" description="Basic and acidic residues" evidence="1">
    <location>
        <begin position="504"/>
        <end position="515"/>
    </location>
</feature>
<proteinExistence type="predicted"/>
<evidence type="ECO:0000313" key="2">
    <source>
        <dbReference type="EMBL" id="BBF23337.1"/>
    </source>
</evidence>